<dbReference type="Pfam" id="PF17862">
    <property type="entry name" value="AAA_lid_3"/>
    <property type="match status" value="1"/>
</dbReference>
<keyword evidence="7" id="KW-0472">Membrane</keyword>
<dbReference type="Proteomes" id="UP000762676">
    <property type="component" value="Unassembled WGS sequence"/>
</dbReference>
<dbReference type="GO" id="GO:0005778">
    <property type="term" value="C:peroxisomal membrane"/>
    <property type="evidence" value="ECO:0007669"/>
    <property type="project" value="TreeGrafter"/>
</dbReference>
<dbReference type="InterPro" id="IPR027417">
    <property type="entry name" value="P-loop_NTPase"/>
</dbReference>
<evidence type="ECO:0000256" key="9">
    <source>
        <dbReference type="ARBA" id="ARBA00034920"/>
    </source>
</evidence>
<dbReference type="GO" id="GO:0005829">
    <property type="term" value="C:cytosol"/>
    <property type="evidence" value="ECO:0007669"/>
    <property type="project" value="TreeGrafter"/>
</dbReference>
<evidence type="ECO:0000313" key="13">
    <source>
        <dbReference type="EMBL" id="GFS08952.1"/>
    </source>
</evidence>
<dbReference type="Gene3D" id="3.40.50.300">
    <property type="entry name" value="P-loop containing nucleotide triphosphate hydrolases"/>
    <property type="match status" value="2"/>
</dbReference>
<proteinExistence type="inferred from homology"/>
<dbReference type="AlphaFoldDB" id="A0AAV4IJP8"/>
<dbReference type="CDD" id="cd19481">
    <property type="entry name" value="RecA-like_protease"/>
    <property type="match status" value="1"/>
</dbReference>
<reference evidence="13 14" key="1">
    <citation type="journal article" date="2021" name="Elife">
        <title>Chloroplast acquisition without the gene transfer in kleptoplastic sea slugs, Plakobranchus ocellatus.</title>
        <authorList>
            <person name="Maeda T."/>
            <person name="Takahashi S."/>
            <person name="Yoshida T."/>
            <person name="Shimamura S."/>
            <person name="Takaki Y."/>
            <person name="Nagai Y."/>
            <person name="Toyoda A."/>
            <person name="Suzuki Y."/>
            <person name="Arimoto A."/>
            <person name="Ishii H."/>
            <person name="Satoh N."/>
            <person name="Nishiyama T."/>
            <person name="Hasebe M."/>
            <person name="Maruyama T."/>
            <person name="Minagawa J."/>
            <person name="Obokata J."/>
            <person name="Shigenobu S."/>
        </authorList>
    </citation>
    <scope>NUCLEOTIDE SEQUENCE [LARGE SCALE GENOMIC DNA]</scope>
</reference>
<keyword evidence="6 11" id="KW-0067">ATP-binding</keyword>
<dbReference type="GO" id="GO:0016558">
    <property type="term" value="P:protein import into peroxisome matrix"/>
    <property type="evidence" value="ECO:0007669"/>
    <property type="project" value="TreeGrafter"/>
</dbReference>
<evidence type="ECO:0000256" key="1">
    <source>
        <dbReference type="ARBA" id="ARBA00004370"/>
    </source>
</evidence>
<dbReference type="SMART" id="SM00382">
    <property type="entry name" value="AAA"/>
    <property type="match status" value="2"/>
</dbReference>
<organism evidence="13 14">
    <name type="scientific">Elysia marginata</name>
    <dbReference type="NCBI Taxonomy" id="1093978"/>
    <lineage>
        <taxon>Eukaryota</taxon>
        <taxon>Metazoa</taxon>
        <taxon>Spiralia</taxon>
        <taxon>Lophotrochozoa</taxon>
        <taxon>Mollusca</taxon>
        <taxon>Gastropoda</taxon>
        <taxon>Heterobranchia</taxon>
        <taxon>Euthyneura</taxon>
        <taxon>Panpulmonata</taxon>
        <taxon>Sacoglossa</taxon>
        <taxon>Placobranchoidea</taxon>
        <taxon>Plakobranchidae</taxon>
        <taxon>Elysia</taxon>
    </lineage>
</organism>
<comment type="subcellular location">
    <subcellularLocation>
        <location evidence="1">Membrane</location>
    </subcellularLocation>
</comment>
<evidence type="ECO:0000256" key="10">
    <source>
        <dbReference type="ARBA" id="ARBA00048778"/>
    </source>
</evidence>
<sequence length="668" mass="73190">MVNHYHHFLHGIAATLAPLHAQASGKGQKIVWSKECQDAFETTKEMLDDPEFWQESAVDTGIRKPTIFFKVSHMMPHQPGVDAYYVDVNNSTLKQVGSDHSYVPLSASKYLSSCDAVYGQSIVCAGLDKYVAKLEYIALPHLNRKFDGSSLVELLPCILLTGPNGCGKRTVVNTVARRLYVQIMEVNCHDLTGDTAGASESRIESLFLTASKYTPCILLMRNIEVMGKERDSTTEDPRTIAAFNRCVSKLASSPQLYPLIVIATSRTPEKISEDMLHSFLHEVTMETPNESERGDMIQGLLETYYVSPDISVSHLAQRTAGFVLGDLVTLIIQAKRCAYQKALAICRPDGSMPSLQEEEDLVAAGVVMEQTDMDAALNDMQAAHSESIGAPKWSDIGGLADVKSEILDTVQLPLQNPQLLAAGLRRSGVLLYGPPGTGKTLLAKAVATECSLNFLSVKGPELINMYVGQSEENVREVFKTARSASPCVIFFDELDSLAPNRGRSGDSGGVMDRIVSQLLAELDGLHQSHDVFVIGATNRPDLLDPALLRPGRFDKLLYLGVCKDSKAQLSILEAQTKKFKLEKDLDLMNVAEKCPKNLTGADLYALCADAMLNCMRRKITGLESGADTEEGNLEVSEQDFDDALRVLVPSVSKEELEKYAQIRASFQS</sequence>
<keyword evidence="5" id="KW-0378">Hydrolase</keyword>
<feature type="domain" description="AAA+ ATPase" evidence="12">
    <location>
        <begin position="425"/>
        <end position="563"/>
    </location>
</feature>
<dbReference type="SUPFAM" id="SSF56672">
    <property type="entry name" value="DNA/RNA polymerases"/>
    <property type="match status" value="1"/>
</dbReference>
<dbReference type="GO" id="GO:0005524">
    <property type="term" value="F:ATP binding"/>
    <property type="evidence" value="ECO:0007669"/>
    <property type="project" value="UniProtKB-KW"/>
</dbReference>
<keyword evidence="4 11" id="KW-0547">Nucleotide-binding</keyword>
<comment type="similarity">
    <text evidence="2 11">Belongs to the AAA ATPase family.</text>
</comment>
<evidence type="ECO:0000259" key="12">
    <source>
        <dbReference type="SMART" id="SM00382"/>
    </source>
</evidence>
<evidence type="ECO:0000256" key="5">
    <source>
        <dbReference type="ARBA" id="ARBA00022801"/>
    </source>
</evidence>
<dbReference type="InterPro" id="IPR003593">
    <property type="entry name" value="AAA+_ATPase"/>
</dbReference>
<comment type="catalytic activity">
    <reaction evidence="10">
        <text>ATP + H2O = ADP + phosphate + H(+)</text>
        <dbReference type="Rhea" id="RHEA:13065"/>
        <dbReference type="ChEBI" id="CHEBI:15377"/>
        <dbReference type="ChEBI" id="CHEBI:15378"/>
        <dbReference type="ChEBI" id="CHEBI:30616"/>
        <dbReference type="ChEBI" id="CHEBI:43474"/>
        <dbReference type="ChEBI" id="CHEBI:456216"/>
    </reaction>
    <physiologicalReaction direction="left-to-right" evidence="10">
        <dbReference type="Rhea" id="RHEA:13066"/>
    </physiologicalReaction>
</comment>
<dbReference type="PANTHER" id="PTHR23077:SF9">
    <property type="entry name" value="PEROXISOMAL ATPASE PEX6"/>
    <property type="match status" value="1"/>
</dbReference>
<dbReference type="FunFam" id="1.10.8.60:FF:000039">
    <property type="entry name" value="peroxisome biogenesis factor 6"/>
    <property type="match status" value="1"/>
</dbReference>
<dbReference type="InterPro" id="IPR003960">
    <property type="entry name" value="ATPase_AAA_CS"/>
</dbReference>
<evidence type="ECO:0000256" key="7">
    <source>
        <dbReference type="ARBA" id="ARBA00023136"/>
    </source>
</evidence>
<dbReference type="InterPro" id="IPR050168">
    <property type="entry name" value="AAA_ATPase_domain"/>
</dbReference>
<dbReference type="CDD" id="cd19527">
    <property type="entry name" value="RecA-like_PEX6_r2"/>
    <property type="match status" value="1"/>
</dbReference>
<evidence type="ECO:0000256" key="2">
    <source>
        <dbReference type="ARBA" id="ARBA00006914"/>
    </source>
</evidence>
<keyword evidence="3" id="KW-0962">Peroxisome biogenesis</keyword>
<dbReference type="FunFam" id="3.40.50.300:FF:000109">
    <property type="entry name" value="Peroxisomal biogenesis factor 6"/>
    <property type="match status" value="1"/>
</dbReference>
<evidence type="ECO:0000256" key="8">
    <source>
        <dbReference type="ARBA" id="ARBA00034811"/>
    </source>
</evidence>
<evidence type="ECO:0000313" key="14">
    <source>
        <dbReference type="Proteomes" id="UP000762676"/>
    </source>
</evidence>
<dbReference type="InterPro" id="IPR043128">
    <property type="entry name" value="Rev_trsase/Diguanyl_cyclase"/>
</dbReference>
<dbReference type="InterPro" id="IPR043502">
    <property type="entry name" value="DNA/RNA_pol_sf"/>
</dbReference>
<dbReference type="EMBL" id="BMAT01009565">
    <property type="protein sequence ID" value="GFS08952.1"/>
    <property type="molecule type" value="Genomic_DNA"/>
</dbReference>
<keyword evidence="14" id="KW-1185">Reference proteome</keyword>
<dbReference type="SUPFAM" id="SSF52540">
    <property type="entry name" value="P-loop containing nucleoside triphosphate hydrolases"/>
    <property type="match status" value="2"/>
</dbReference>
<evidence type="ECO:0000256" key="4">
    <source>
        <dbReference type="ARBA" id="ARBA00022741"/>
    </source>
</evidence>
<dbReference type="InterPro" id="IPR003959">
    <property type="entry name" value="ATPase_AAA_core"/>
</dbReference>
<evidence type="ECO:0000256" key="3">
    <source>
        <dbReference type="ARBA" id="ARBA00022593"/>
    </source>
</evidence>
<comment type="caution">
    <text evidence="13">The sequence shown here is derived from an EMBL/GenBank/DDBJ whole genome shotgun (WGS) entry which is preliminary data.</text>
</comment>
<evidence type="ECO:0000256" key="6">
    <source>
        <dbReference type="ARBA" id="ARBA00022840"/>
    </source>
</evidence>
<evidence type="ECO:0000256" key="11">
    <source>
        <dbReference type="RuleBase" id="RU003651"/>
    </source>
</evidence>
<accession>A0AAV4IJP8</accession>
<gene>
    <name evidence="13" type="ORF">ElyMa_004771000</name>
</gene>
<dbReference type="InterPro" id="IPR047533">
    <property type="entry name" value="RecA-like_PEX6_r2"/>
</dbReference>
<dbReference type="InterPro" id="IPR041569">
    <property type="entry name" value="AAA_lid_3"/>
</dbReference>
<dbReference type="GO" id="GO:0016887">
    <property type="term" value="F:ATP hydrolysis activity"/>
    <property type="evidence" value="ECO:0007669"/>
    <property type="project" value="InterPro"/>
</dbReference>
<dbReference type="PANTHER" id="PTHR23077">
    <property type="entry name" value="AAA-FAMILY ATPASE"/>
    <property type="match status" value="1"/>
</dbReference>
<dbReference type="Pfam" id="PF00004">
    <property type="entry name" value="AAA"/>
    <property type="match status" value="2"/>
</dbReference>
<name>A0AAV4IJP8_9GAST</name>
<protein>
    <recommendedName>
        <fullName evidence="8">Peroxisomal ATPase PEX6</fullName>
    </recommendedName>
    <alternativeName>
        <fullName evidence="9">Peroxin-6</fullName>
    </alternativeName>
</protein>
<dbReference type="Gene3D" id="1.10.8.60">
    <property type="match status" value="2"/>
</dbReference>
<dbReference type="Gene3D" id="3.30.70.270">
    <property type="match status" value="1"/>
</dbReference>
<dbReference type="PROSITE" id="PS00674">
    <property type="entry name" value="AAA"/>
    <property type="match status" value="1"/>
</dbReference>
<feature type="domain" description="AAA+ ATPase" evidence="12">
    <location>
        <begin position="154"/>
        <end position="289"/>
    </location>
</feature>